<feature type="region of interest" description="Disordered" evidence="1">
    <location>
        <begin position="384"/>
        <end position="403"/>
    </location>
</feature>
<gene>
    <name evidence="2" type="ORF">B0H17DRAFT_1330869</name>
</gene>
<dbReference type="EMBL" id="JARKIE010000054">
    <property type="protein sequence ID" value="KAJ7692112.1"/>
    <property type="molecule type" value="Genomic_DNA"/>
</dbReference>
<feature type="region of interest" description="Disordered" evidence="1">
    <location>
        <begin position="33"/>
        <end position="72"/>
    </location>
</feature>
<comment type="caution">
    <text evidence="2">The sequence shown here is derived from an EMBL/GenBank/DDBJ whole genome shotgun (WGS) entry which is preliminary data.</text>
</comment>
<accession>A0AAD7DK62</accession>
<reference evidence="2" key="1">
    <citation type="submission" date="2023-03" db="EMBL/GenBank/DDBJ databases">
        <title>Massive genome expansion in bonnet fungi (Mycena s.s.) driven by repeated elements and novel gene families across ecological guilds.</title>
        <authorList>
            <consortium name="Lawrence Berkeley National Laboratory"/>
            <person name="Harder C.B."/>
            <person name="Miyauchi S."/>
            <person name="Viragh M."/>
            <person name="Kuo A."/>
            <person name="Thoen E."/>
            <person name="Andreopoulos B."/>
            <person name="Lu D."/>
            <person name="Skrede I."/>
            <person name="Drula E."/>
            <person name="Henrissat B."/>
            <person name="Morin E."/>
            <person name="Kohler A."/>
            <person name="Barry K."/>
            <person name="LaButti K."/>
            <person name="Morin E."/>
            <person name="Salamov A."/>
            <person name="Lipzen A."/>
            <person name="Mereny Z."/>
            <person name="Hegedus B."/>
            <person name="Baldrian P."/>
            <person name="Stursova M."/>
            <person name="Weitz H."/>
            <person name="Taylor A."/>
            <person name="Grigoriev I.V."/>
            <person name="Nagy L.G."/>
            <person name="Martin F."/>
            <person name="Kauserud H."/>
        </authorList>
    </citation>
    <scope>NUCLEOTIDE SEQUENCE</scope>
    <source>
        <strain evidence="2">CBHHK067</strain>
    </source>
</reference>
<evidence type="ECO:0000313" key="2">
    <source>
        <dbReference type="EMBL" id="KAJ7692112.1"/>
    </source>
</evidence>
<organism evidence="2 3">
    <name type="scientific">Mycena rosella</name>
    <name type="common">Pink bonnet</name>
    <name type="synonym">Agaricus rosellus</name>
    <dbReference type="NCBI Taxonomy" id="1033263"/>
    <lineage>
        <taxon>Eukaryota</taxon>
        <taxon>Fungi</taxon>
        <taxon>Dikarya</taxon>
        <taxon>Basidiomycota</taxon>
        <taxon>Agaricomycotina</taxon>
        <taxon>Agaricomycetes</taxon>
        <taxon>Agaricomycetidae</taxon>
        <taxon>Agaricales</taxon>
        <taxon>Marasmiineae</taxon>
        <taxon>Mycenaceae</taxon>
        <taxon>Mycena</taxon>
    </lineage>
</organism>
<dbReference type="Proteomes" id="UP001221757">
    <property type="component" value="Unassembled WGS sequence"/>
</dbReference>
<keyword evidence="3" id="KW-1185">Reference proteome</keyword>
<evidence type="ECO:0000313" key="3">
    <source>
        <dbReference type="Proteomes" id="UP001221757"/>
    </source>
</evidence>
<feature type="compositionally biased region" description="Low complexity" evidence="1">
    <location>
        <begin position="61"/>
        <end position="72"/>
    </location>
</feature>
<dbReference type="AlphaFoldDB" id="A0AAD7DK62"/>
<proteinExistence type="predicted"/>
<protein>
    <submittedName>
        <fullName evidence="2">Uncharacterized protein</fullName>
    </submittedName>
</protein>
<sequence length="403" mass="41939">MARRDGAARRGARHAALLVVLAEDVRNGKGKWKEKAQEILPDIPSSRSTSGVPSRCPTDDQQSQPKQQTQIQTRAAAPRATLGFGFGRAAWARHALRSRSRPAAPLVLNAKQQRPRAARTVRGDRQHAQRMHASPPPNFFPVIPYASQTPAADWADEMHDTLSVHITRTPVGTPGSNVPTAFPDALATEKTYGNAANEMLLESAKAYLPAQEDVVPALPNAKAYLPQGAAAYFPGTGSSAPTPQSVDVRHSASVLYTESAPEPYLECPPSPRNTTHSSTAVGHGASVPYTESALYSAPSSLSASNTSTAVDVGHGASVPYTASAPALYAPVHSTSTIPPAAPCATSRLLPSHPAAAIGTLPLGQSPGALPLQVSTDLALTAQTSLPPSYTPSTLSLASGSASG</sequence>
<name>A0AAD7DK62_MYCRO</name>
<feature type="region of interest" description="Disordered" evidence="1">
    <location>
        <begin position="260"/>
        <end position="280"/>
    </location>
</feature>
<evidence type="ECO:0000256" key="1">
    <source>
        <dbReference type="SAM" id="MobiDB-lite"/>
    </source>
</evidence>